<name>A0A6G0QM86_9STRA</name>
<sequence length="68" mass="7125">MDFGRLHRHFLILACAGVSTGVDGEIQSHASVSSRSCLWRGLHLPAIVVGTGASPVCCCSCPLRTTDA</sequence>
<evidence type="ECO:0000313" key="2">
    <source>
        <dbReference type="EMBL" id="KAE9292767.1"/>
    </source>
</evidence>
<keyword evidence="1" id="KW-0732">Signal</keyword>
<evidence type="ECO:0000256" key="1">
    <source>
        <dbReference type="SAM" id="SignalP"/>
    </source>
</evidence>
<evidence type="ECO:0000313" key="3">
    <source>
        <dbReference type="Proteomes" id="UP000486351"/>
    </source>
</evidence>
<feature type="chain" id="PRO_5026127968" description="Secreted protein" evidence="1">
    <location>
        <begin position="25"/>
        <end position="68"/>
    </location>
</feature>
<comment type="caution">
    <text evidence="2">The sequence shown here is derived from an EMBL/GenBank/DDBJ whole genome shotgun (WGS) entry which is preliminary data.</text>
</comment>
<feature type="signal peptide" evidence="1">
    <location>
        <begin position="1"/>
        <end position="24"/>
    </location>
</feature>
<dbReference type="AlphaFoldDB" id="A0A6G0QM86"/>
<organism evidence="2 3">
    <name type="scientific">Phytophthora fragariae</name>
    <dbReference type="NCBI Taxonomy" id="53985"/>
    <lineage>
        <taxon>Eukaryota</taxon>
        <taxon>Sar</taxon>
        <taxon>Stramenopiles</taxon>
        <taxon>Oomycota</taxon>
        <taxon>Peronosporomycetes</taxon>
        <taxon>Peronosporales</taxon>
        <taxon>Peronosporaceae</taxon>
        <taxon>Phytophthora</taxon>
    </lineage>
</organism>
<dbReference type="Proteomes" id="UP000486351">
    <property type="component" value="Unassembled WGS sequence"/>
</dbReference>
<accession>A0A6G0QM86</accession>
<dbReference type="EMBL" id="QXFY01002757">
    <property type="protein sequence ID" value="KAE9292767.1"/>
    <property type="molecule type" value="Genomic_DNA"/>
</dbReference>
<evidence type="ECO:0008006" key="4">
    <source>
        <dbReference type="Google" id="ProtNLM"/>
    </source>
</evidence>
<gene>
    <name evidence="2" type="ORF">PF008_g24979</name>
</gene>
<protein>
    <recommendedName>
        <fullName evidence="4">Secreted protein</fullName>
    </recommendedName>
</protein>
<reference evidence="2 3" key="1">
    <citation type="submission" date="2018-09" db="EMBL/GenBank/DDBJ databases">
        <title>Genomic investigation of the strawberry pathogen Phytophthora fragariae indicates pathogenicity is determined by transcriptional variation in three key races.</title>
        <authorList>
            <person name="Adams T.M."/>
            <person name="Armitage A.D."/>
            <person name="Sobczyk M.K."/>
            <person name="Bates H.J."/>
            <person name="Dunwell J.M."/>
            <person name="Nellist C.F."/>
            <person name="Harrison R.J."/>
        </authorList>
    </citation>
    <scope>NUCLEOTIDE SEQUENCE [LARGE SCALE GENOMIC DNA]</scope>
    <source>
        <strain evidence="2 3">NOV-77</strain>
    </source>
</reference>
<proteinExistence type="predicted"/>